<reference evidence="8" key="1">
    <citation type="journal article" date="2020" name="Cell">
        <title>Large-Scale Comparative Analyses of Tick Genomes Elucidate Their Genetic Diversity and Vector Capacities.</title>
        <authorList>
            <consortium name="Tick Genome and Microbiome Consortium (TIGMIC)"/>
            <person name="Jia N."/>
            <person name="Wang J."/>
            <person name="Shi W."/>
            <person name="Du L."/>
            <person name="Sun Y."/>
            <person name="Zhan W."/>
            <person name="Jiang J.F."/>
            <person name="Wang Q."/>
            <person name="Zhang B."/>
            <person name="Ji P."/>
            <person name="Bell-Sakyi L."/>
            <person name="Cui X.M."/>
            <person name="Yuan T.T."/>
            <person name="Jiang B.G."/>
            <person name="Yang W.F."/>
            <person name="Lam T.T."/>
            <person name="Chang Q.C."/>
            <person name="Ding S.J."/>
            <person name="Wang X.J."/>
            <person name="Zhu J.G."/>
            <person name="Ruan X.D."/>
            <person name="Zhao L."/>
            <person name="Wei J.T."/>
            <person name="Ye R.Z."/>
            <person name="Que T.C."/>
            <person name="Du C.H."/>
            <person name="Zhou Y.H."/>
            <person name="Cheng J.X."/>
            <person name="Dai P.F."/>
            <person name="Guo W.B."/>
            <person name="Han X.H."/>
            <person name="Huang E.J."/>
            <person name="Li L.F."/>
            <person name="Wei W."/>
            <person name="Gao Y.C."/>
            <person name="Liu J.Z."/>
            <person name="Shao H.Z."/>
            <person name="Wang X."/>
            <person name="Wang C.C."/>
            <person name="Yang T.C."/>
            <person name="Huo Q.B."/>
            <person name="Li W."/>
            <person name="Chen H.Y."/>
            <person name="Chen S.E."/>
            <person name="Zhou L.G."/>
            <person name="Ni X.B."/>
            <person name="Tian J.H."/>
            <person name="Sheng Y."/>
            <person name="Liu T."/>
            <person name="Pan Y.S."/>
            <person name="Xia L.Y."/>
            <person name="Li J."/>
            <person name="Zhao F."/>
            <person name="Cao W.C."/>
        </authorList>
    </citation>
    <scope>NUCLEOTIDE SEQUENCE</scope>
    <source>
        <strain evidence="8">Rmic-2018</strain>
    </source>
</reference>
<name>A0A9J6D2Y6_RHIMP</name>
<dbReference type="Gene3D" id="1.10.10.60">
    <property type="entry name" value="Homeodomain-like"/>
    <property type="match status" value="1"/>
</dbReference>
<comment type="subcellular location">
    <subcellularLocation>
        <location evidence="1">Nucleus</location>
    </subcellularLocation>
</comment>
<reference evidence="8" key="2">
    <citation type="submission" date="2021-09" db="EMBL/GenBank/DDBJ databases">
        <authorList>
            <person name="Jia N."/>
            <person name="Wang J."/>
            <person name="Shi W."/>
            <person name="Du L."/>
            <person name="Sun Y."/>
            <person name="Zhan W."/>
            <person name="Jiang J."/>
            <person name="Wang Q."/>
            <person name="Zhang B."/>
            <person name="Ji P."/>
            <person name="Sakyi L.B."/>
            <person name="Cui X."/>
            <person name="Yuan T."/>
            <person name="Jiang B."/>
            <person name="Yang W."/>
            <person name="Lam T.T.-Y."/>
            <person name="Chang Q."/>
            <person name="Ding S."/>
            <person name="Wang X."/>
            <person name="Zhu J."/>
            <person name="Ruan X."/>
            <person name="Zhao L."/>
            <person name="Wei J."/>
            <person name="Que T."/>
            <person name="Du C."/>
            <person name="Cheng J."/>
            <person name="Dai P."/>
            <person name="Han X."/>
            <person name="Huang E."/>
            <person name="Gao Y."/>
            <person name="Liu J."/>
            <person name="Shao H."/>
            <person name="Ye R."/>
            <person name="Li L."/>
            <person name="Wei W."/>
            <person name="Wang X."/>
            <person name="Wang C."/>
            <person name="Huo Q."/>
            <person name="Li W."/>
            <person name="Guo W."/>
            <person name="Chen H."/>
            <person name="Chen S."/>
            <person name="Zhou L."/>
            <person name="Zhou L."/>
            <person name="Ni X."/>
            <person name="Tian J."/>
            <person name="Zhou Y."/>
            <person name="Sheng Y."/>
            <person name="Liu T."/>
            <person name="Pan Y."/>
            <person name="Xia L."/>
            <person name="Li J."/>
            <person name="Zhao F."/>
            <person name="Cao W."/>
        </authorList>
    </citation>
    <scope>NUCLEOTIDE SEQUENCE</scope>
    <source>
        <strain evidence="8">Rmic-2018</strain>
        <tissue evidence="8">Larvae</tissue>
    </source>
</reference>
<dbReference type="GO" id="GO:0001006">
    <property type="term" value="F:RNA polymerase III type 3 promoter sequence-specific DNA binding"/>
    <property type="evidence" value="ECO:0007669"/>
    <property type="project" value="TreeGrafter"/>
</dbReference>
<dbReference type="VEuPathDB" id="VectorBase:LOC119182063"/>
<evidence type="ECO:0000259" key="7">
    <source>
        <dbReference type="PROSITE" id="PS51294"/>
    </source>
</evidence>
<protein>
    <submittedName>
        <fullName evidence="8">Uncharacterized protein</fullName>
    </submittedName>
</protein>
<keyword evidence="5" id="KW-0539">Nucleus</keyword>
<keyword evidence="4" id="KW-0804">Transcription</keyword>
<dbReference type="CDD" id="cd00167">
    <property type="entry name" value="SANT"/>
    <property type="match status" value="1"/>
</dbReference>
<evidence type="ECO:0000256" key="2">
    <source>
        <dbReference type="ARBA" id="ARBA00023015"/>
    </source>
</evidence>
<proteinExistence type="predicted"/>
<dbReference type="InterPro" id="IPR001005">
    <property type="entry name" value="SANT/Myb"/>
</dbReference>
<evidence type="ECO:0000256" key="4">
    <source>
        <dbReference type="ARBA" id="ARBA00023163"/>
    </source>
</evidence>
<feature type="domain" description="Myb-like" evidence="6">
    <location>
        <begin position="48"/>
        <end position="100"/>
    </location>
</feature>
<dbReference type="EMBL" id="JABSTU010000047">
    <property type="protein sequence ID" value="KAH8001172.1"/>
    <property type="molecule type" value="Genomic_DNA"/>
</dbReference>
<organism evidence="8 9">
    <name type="scientific">Rhipicephalus microplus</name>
    <name type="common">Cattle tick</name>
    <name type="synonym">Boophilus microplus</name>
    <dbReference type="NCBI Taxonomy" id="6941"/>
    <lineage>
        <taxon>Eukaryota</taxon>
        <taxon>Metazoa</taxon>
        <taxon>Ecdysozoa</taxon>
        <taxon>Arthropoda</taxon>
        <taxon>Chelicerata</taxon>
        <taxon>Arachnida</taxon>
        <taxon>Acari</taxon>
        <taxon>Parasitiformes</taxon>
        <taxon>Ixodida</taxon>
        <taxon>Ixodoidea</taxon>
        <taxon>Ixodidae</taxon>
        <taxon>Rhipicephalinae</taxon>
        <taxon>Rhipicephalus</taxon>
        <taxon>Boophilus</taxon>
    </lineage>
</organism>
<dbReference type="PROSITE" id="PS50090">
    <property type="entry name" value="MYB_LIKE"/>
    <property type="match status" value="2"/>
</dbReference>
<feature type="domain" description="Myb-like" evidence="6">
    <location>
        <begin position="1"/>
        <end position="47"/>
    </location>
</feature>
<dbReference type="Pfam" id="PF00249">
    <property type="entry name" value="Myb_DNA-binding"/>
    <property type="match status" value="1"/>
</dbReference>
<sequence length="166" mass="19064">MAKTRDLSLEELLEQATRPIDWLRIAAVDMRTNRTAFDCEARWRNLLDVRLNQGPWTPEEDERLATVAAKWKGRNWDQIAQELKTNRSAYQCAQRYTSHHVRCHNTGSFTEEENHKLKRLISVCSDGDNISWSQVGLAKRCFVAVLSGVPQLPSFIIAEALPMKQP</sequence>
<evidence type="ECO:0000256" key="1">
    <source>
        <dbReference type="ARBA" id="ARBA00004123"/>
    </source>
</evidence>
<dbReference type="GO" id="GO:0019185">
    <property type="term" value="C:snRNA-activating protein complex"/>
    <property type="evidence" value="ECO:0007669"/>
    <property type="project" value="TreeGrafter"/>
</dbReference>
<dbReference type="SUPFAM" id="SSF46689">
    <property type="entry name" value="Homeodomain-like"/>
    <property type="match status" value="1"/>
</dbReference>
<dbReference type="PANTHER" id="PTHR46621">
    <property type="entry name" value="SNRNA-ACTIVATING PROTEIN COMPLEX SUBUNIT 4"/>
    <property type="match status" value="1"/>
</dbReference>
<feature type="domain" description="HTH myb-type" evidence="7">
    <location>
        <begin position="48"/>
        <end position="104"/>
    </location>
</feature>
<dbReference type="PANTHER" id="PTHR46621:SF1">
    <property type="entry name" value="SNRNA-ACTIVATING PROTEIN COMPLEX SUBUNIT 4"/>
    <property type="match status" value="1"/>
</dbReference>
<dbReference type="InterPro" id="IPR009057">
    <property type="entry name" value="Homeodomain-like_sf"/>
</dbReference>
<dbReference type="GO" id="GO:0042796">
    <property type="term" value="P:snRNA transcription by RNA polymerase III"/>
    <property type="evidence" value="ECO:0007669"/>
    <property type="project" value="TreeGrafter"/>
</dbReference>
<evidence type="ECO:0000256" key="5">
    <source>
        <dbReference type="ARBA" id="ARBA00023242"/>
    </source>
</evidence>
<dbReference type="AlphaFoldDB" id="A0A9J6D2Y6"/>
<dbReference type="PROSITE" id="PS51294">
    <property type="entry name" value="HTH_MYB"/>
    <property type="match status" value="1"/>
</dbReference>
<dbReference type="GO" id="GO:0005634">
    <property type="term" value="C:nucleus"/>
    <property type="evidence" value="ECO:0007669"/>
    <property type="project" value="UniProtKB-SubCell"/>
</dbReference>
<dbReference type="GO" id="GO:0000978">
    <property type="term" value="F:RNA polymerase II cis-regulatory region sequence-specific DNA binding"/>
    <property type="evidence" value="ECO:0007669"/>
    <property type="project" value="TreeGrafter"/>
</dbReference>
<accession>A0A9J6D2Y6</accession>
<keyword evidence="3" id="KW-0238">DNA-binding</keyword>
<dbReference type="SMART" id="SM00717">
    <property type="entry name" value="SANT"/>
    <property type="match status" value="1"/>
</dbReference>
<dbReference type="GO" id="GO:0042795">
    <property type="term" value="P:snRNA transcription by RNA polymerase II"/>
    <property type="evidence" value="ECO:0007669"/>
    <property type="project" value="TreeGrafter"/>
</dbReference>
<evidence type="ECO:0000256" key="3">
    <source>
        <dbReference type="ARBA" id="ARBA00023125"/>
    </source>
</evidence>
<evidence type="ECO:0000313" key="8">
    <source>
        <dbReference type="EMBL" id="KAH8001172.1"/>
    </source>
</evidence>
<dbReference type="Proteomes" id="UP000821866">
    <property type="component" value="Unassembled WGS sequence"/>
</dbReference>
<evidence type="ECO:0000313" key="9">
    <source>
        <dbReference type="Proteomes" id="UP000821866"/>
    </source>
</evidence>
<keyword evidence="9" id="KW-1185">Reference proteome</keyword>
<evidence type="ECO:0000259" key="6">
    <source>
        <dbReference type="PROSITE" id="PS50090"/>
    </source>
</evidence>
<dbReference type="InterPro" id="IPR051575">
    <property type="entry name" value="Myb-like_DNA-bd"/>
</dbReference>
<comment type="caution">
    <text evidence="8">The sequence shown here is derived from an EMBL/GenBank/DDBJ whole genome shotgun (WGS) entry which is preliminary data.</text>
</comment>
<keyword evidence="2" id="KW-0805">Transcription regulation</keyword>
<dbReference type="InterPro" id="IPR017930">
    <property type="entry name" value="Myb_dom"/>
</dbReference>
<gene>
    <name evidence="8" type="ORF">HPB51_026327</name>
</gene>